<reference evidence="1 2" key="1">
    <citation type="journal article" date="2014" name="Int. J. Syst. Evol. Microbiol.">
        <title>Leptospira mayottensis sp. nov., a pathogenic species of the genus Leptospira isolated from humans.</title>
        <authorList>
            <person name="Bourhy P."/>
            <person name="Collet L."/>
            <person name="Brisse S."/>
            <person name="Picardeau M."/>
        </authorList>
    </citation>
    <scope>NUCLEOTIDE SEQUENCE [LARGE SCALE GENOMIC DNA]</scope>
    <source>
        <strain evidence="1 2">200901122</strain>
    </source>
</reference>
<dbReference type="AlphaFoldDB" id="A0AA87MKZ3"/>
<evidence type="ECO:0000313" key="1">
    <source>
        <dbReference type="EMBL" id="EKR98267.1"/>
    </source>
</evidence>
<sequence>MELMVFRISTFLIQTFFQTTVKAASIELKSESTISRLVPFFTVPFLTTSNTVSKKLNFVETPVYRIKKPF</sequence>
<dbReference type="Proteomes" id="UP000001343">
    <property type="component" value="Unassembled WGS sequence"/>
</dbReference>
<comment type="caution">
    <text evidence="1">The sequence shown here is derived from an EMBL/GenBank/DDBJ whole genome shotgun (WGS) entry which is preliminary data.</text>
</comment>
<name>A0AA87MKZ3_9LEPT</name>
<accession>A0AA87MKZ3</accession>
<dbReference type="EMBL" id="AKWM02000082">
    <property type="protein sequence ID" value="EKR98267.1"/>
    <property type="molecule type" value="Genomic_DNA"/>
</dbReference>
<protein>
    <submittedName>
        <fullName evidence="1">Uncharacterized protein</fullName>
    </submittedName>
</protein>
<evidence type="ECO:0000313" key="2">
    <source>
        <dbReference type="Proteomes" id="UP000001343"/>
    </source>
</evidence>
<gene>
    <name evidence="1" type="ORF">LEP1GSC125_1079</name>
</gene>
<proteinExistence type="predicted"/>
<organism evidence="1 2">
    <name type="scientific">Leptospira mayottensis 200901122</name>
    <dbReference type="NCBI Taxonomy" id="1193010"/>
    <lineage>
        <taxon>Bacteria</taxon>
        <taxon>Pseudomonadati</taxon>
        <taxon>Spirochaetota</taxon>
        <taxon>Spirochaetia</taxon>
        <taxon>Leptospirales</taxon>
        <taxon>Leptospiraceae</taxon>
        <taxon>Leptospira</taxon>
    </lineage>
</organism>